<keyword evidence="6 10" id="KW-0460">Magnesium</keyword>
<evidence type="ECO:0000256" key="10">
    <source>
        <dbReference type="HAMAP-Rule" id="MF_01405"/>
    </source>
</evidence>
<keyword evidence="7 10" id="KW-0546">Nucleotide metabolism</keyword>
<comment type="caution">
    <text evidence="12">The sequence shown here is derived from an EMBL/GenBank/DDBJ whole genome shotgun (WGS) entry which is preliminary data.</text>
</comment>
<sequence>MTKKTLAFASGSEHKRKEMQMLLSPHGYELVLPKDLGISFSPEETENTFTGNSFIKSKELFRLTGLPSLADDSGISVPALGGEPGVFSARFGGPGLTDRERAEFLLQKLGGNTNREAYYSCVVSYVDASNAVSFEGRVDGIISEDYDGEGKYGFGYDPIFFYPPFSKRFSQVPESEKNTVSHRKKAMELFLDWLSNQK</sequence>
<evidence type="ECO:0000256" key="11">
    <source>
        <dbReference type="RuleBase" id="RU003781"/>
    </source>
</evidence>
<evidence type="ECO:0000256" key="3">
    <source>
        <dbReference type="ARBA" id="ARBA00022723"/>
    </source>
</evidence>
<comment type="catalytic activity">
    <reaction evidence="9 10">
        <text>XTP + H2O = XMP + diphosphate + H(+)</text>
        <dbReference type="Rhea" id="RHEA:28610"/>
        <dbReference type="ChEBI" id="CHEBI:15377"/>
        <dbReference type="ChEBI" id="CHEBI:15378"/>
        <dbReference type="ChEBI" id="CHEBI:33019"/>
        <dbReference type="ChEBI" id="CHEBI:57464"/>
        <dbReference type="ChEBI" id="CHEBI:61314"/>
        <dbReference type="EC" id="3.6.1.66"/>
    </reaction>
</comment>
<evidence type="ECO:0000313" key="12">
    <source>
        <dbReference type="EMBL" id="TGK79047.1"/>
    </source>
</evidence>
<keyword evidence="13" id="KW-1185">Reference proteome</keyword>
<dbReference type="Gene3D" id="3.90.950.10">
    <property type="match status" value="1"/>
</dbReference>
<reference evidence="12" key="1">
    <citation type="journal article" date="2019" name="PLoS Negl. Trop. Dis.">
        <title>Revisiting the worldwide diversity of Leptospira species in the environment.</title>
        <authorList>
            <person name="Vincent A.T."/>
            <person name="Schiettekatte O."/>
            <person name="Bourhy P."/>
            <person name="Veyrier F.J."/>
            <person name="Picardeau M."/>
        </authorList>
    </citation>
    <scope>NUCLEOTIDE SEQUENCE [LARGE SCALE GENOMIC DNA]</scope>
    <source>
        <strain evidence="12">201800287</strain>
    </source>
</reference>
<proteinExistence type="inferred from homology"/>
<feature type="active site" description="Proton acceptor" evidence="10">
    <location>
        <position position="72"/>
    </location>
</feature>
<dbReference type="CDD" id="cd00515">
    <property type="entry name" value="HAM1"/>
    <property type="match status" value="1"/>
</dbReference>
<keyword evidence="3 10" id="KW-0479">Metal-binding</keyword>
<comment type="function">
    <text evidence="10">Pyrophosphatase that catalyzes the hydrolysis of nucleoside triphosphates to their monophosphate derivatives, with a high preference for the non-canonical purine nucleotides XTP (xanthosine triphosphate), dITP (deoxyinosine triphosphate) and ITP. Seems to function as a house-cleaning enzyme that removes non-canonical purine nucleotides from the nucleotide pool, thus preventing their incorporation into DNA/RNA and avoiding chromosomal lesions.</text>
</comment>
<dbReference type="AlphaFoldDB" id="A0A4R9I165"/>
<evidence type="ECO:0000256" key="9">
    <source>
        <dbReference type="ARBA" id="ARBA00052017"/>
    </source>
</evidence>
<dbReference type="PANTHER" id="PTHR11067">
    <property type="entry name" value="INOSINE TRIPHOSPHATE PYROPHOSPHATASE/HAM1 PROTEIN"/>
    <property type="match status" value="1"/>
</dbReference>
<comment type="catalytic activity">
    <reaction evidence="10">
        <text>ITP + H2O = IMP + diphosphate + H(+)</text>
        <dbReference type="Rhea" id="RHEA:29399"/>
        <dbReference type="ChEBI" id="CHEBI:15377"/>
        <dbReference type="ChEBI" id="CHEBI:15378"/>
        <dbReference type="ChEBI" id="CHEBI:33019"/>
        <dbReference type="ChEBI" id="CHEBI:58053"/>
        <dbReference type="ChEBI" id="CHEBI:61402"/>
        <dbReference type="EC" id="3.6.1.66"/>
    </reaction>
</comment>
<dbReference type="EMBL" id="RQFK01000028">
    <property type="protein sequence ID" value="TGK79047.1"/>
    <property type="molecule type" value="Genomic_DNA"/>
</dbReference>
<comment type="catalytic activity">
    <reaction evidence="8 10">
        <text>dITP + H2O = dIMP + diphosphate + H(+)</text>
        <dbReference type="Rhea" id="RHEA:28342"/>
        <dbReference type="ChEBI" id="CHEBI:15377"/>
        <dbReference type="ChEBI" id="CHEBI:15378"/>
        <dbReference type="ChEBI" id="CHEBI:33019"/>
        <dbReference type="ChEBI" id="CHEBI:61194"/>
        <dbReference type="ChEBI" id="CHEBI:61382"/>
        <dbReference type="EC" id="3.6.1.66"/>
    </reaction>
</comment>
<dbReference type="Proteomes" id="UP000298009">
    <property type="component" value="Unassembled WGS sequence"/>
</dbReference>
<dbReference type="Pfam" id="PF01725">
    <property type="entry name" value="Ham1p_like"/>
    <property type="match status" value="1"/>
</dbReference>
<dbReference type="OrthoDB" id="9807456at2"/>
<comment type="cofactor">
    <cofactor evidence="10">
        <name>Mg(2+)</name>
        <dbReference type="ChEBI" id="CHEBI:18420"/>
    </cofactor>
    <text evidence="10">Binds 1 Mg(2+) ion per subunit.</text>
</comment>
<dbReference type="GO" id="GO:0046872">
    <property type="term" value="F:metal ion binding"/>
    <property type="evidence" value="ECO:0007669"/>
    <property type="project" value="UniProtKB-KW"/>
</dbReference>
<dbReference type="InterPro" id="IPR002637">
    <property type="entry name" value="RdgB/HAM1"/>
</dbReference>
<feature type="binding site" evidence="10">
    <location>
        <position position="72"/>
    </location>
    <ligand>
        <name>Mg(2+)</name>
        <dbReference type="ChEBI" id="CHEBI:18420"/>
    </ligand>
</feature>
<keyword evidence="5 10" id="KW-0378">Hydrolase</keyword>
<evidence type="ECO:0000313" key="13">
    <source>
        <dbReference type="Proteomes" id="UP000298009"/>
    </source>
</evidence>
<feature type="binding site" evidence="10">
    <location>
        <position position="177"/>
    </location>
    <ligand>
        <name>substrate</name>
    </ligand>
</feature>
<gene>
    <name evidence="12" type="primary">rdgB</name>
    <name evidence="12" type="ORF">EHQ24_15990</name>
</gene>
<dbReference type="RefSeq" id="WP_135602626.1">
    <property type="nucleotide sequence ID" value="NZ_RQFK01000028.1"/>
</dbReference>
<evidence type="ECO:0000256" key="7">
    <source>
        <dbReference type="ARBA" id="ARBA00023080"/>
    </source>
</evidence>
<feature type="binding site" evidence="10">
    <location>
        <begin position="154"/>
        <end position="157"/>
    </location>
    <ligand>
        <name>substrate</name>
    </ligand>
</feature>
<comment type="similarity">
    <text evidence="1 10 11">Belongs to the HAM1 NTPase family.</text>
</comment>
<evidence type="ECO:0000256" key="4">
    <source>
        <dbReference type="ARBA" id="ARBA00022741"/>
    </source>
</evidence>
<organism evidence="12 13">
    <name type="scientific">Leptospira noumeaensis</name>
    <dbReference type="NCBI Taxonomy" id="2484964"/>
    <lineage>
        <taxon>Bacteria</taxon>
        <taxon>Pseudomonadati</taxon>
        <taxon>Spirochaetota</taxon>
        <taxon>Spirochaetia</taxon>
        <taxon>Leptospirales</taxon>
        <taxon>Leptospiraceae</taxon>
        <taxon>Leptospira</taxon>
    </lineage>
</organism>
<feature type="binding site" evidence="10">
    <location>
        <position position="43"/>
    </location>
    <ligand>
        <name>Mg(2+)</name>
        <dbReference type="ChEBI" id="CHEBI:18420"/>
    </ligand>
</feature>
<dbReference type="InterPro" id="IPR020922">
    <property type="entry name" value="dITP/XTP_pyrophosphatase"/>
</dbReference>
<feature type="binding site" evidence="10">
    <location>
        <begin position="182"/>
        <end position="183"/>
    </location>
    <ligand>
        <name>substrate</name>
    </ligand>
</feature>
<evidence type="ECO:0000256" key="2">
    <source>
        <dbReference type="ARBA" id="ARBA00011738"/>
    </source>
</evidence>
<dbReference type="InterPro" id="IPR029001">
    <property type="entry name" value="ITPase-like_fam"/>
</dbReference>
<dbReference type="EC" id="3.6.1.66" evidence="10"/>
<dbReference type="GO" id="GO:0005829">
    <property type="term" value="C:cytosol"/>
    <property type="evidence" value="ECO:0007669"/>
    <property type="project" value="TreeGrafter"/>
</dbReference>
<evidence type="ECO:0000256" key="1">
    <source>
        <dbReference type="ARBA" id="ARBA00008023"/>
    </source>
</evidence>
<feature type="binding site" evidence="10">
    <location>
        <position position="73"/>
    </location>
    <ligand>
        <name>substrate</name>
    </ligand>
</feature>
<evidence type="ECO:0000256" key="8">
    <source>
        <dbReference type="ARBA" id="ARBA00051875"/>
    </source>
</evidence>
<dbReference type="GO" id="GO:0009117">
    <property type="term" value="P:nucleotide metabolic process"/>
    <property type="evidence" value="ECO:0007669"/>
    <property type="project" value="UniProtKB-KW"/>
</dbReference>
<name>A0A4R9I165_9LEPT</name>
<dbReference type="GO" id="GO:0036222">
    <property type="term" value="F:XTP diphosphatase activity"/>
    <property type="evidence" value="ECO:0007669"/>
    <property type="project" value="UniProtKB-UniRule"/>
</dbReference>
<dbReference type="NCBIfam" id="TIGR00042">
    <property type="entry name" value="RdgB/HAM1 family non-canonical purine NTP pyrophosphatase"/>
    <property type="match status" value="1"/>
</dbReference>
<dbReference type="GO" id="GO:0036220">
    <property type="term" value="F:ITP diphosphatase activity"/>
    <property type="evidence" value="ECO:0007669"/>
    <property type="project" value="UniProtKB-UniRule"/>
</dbReference>
<feature type="binding site" evidence="10">
    <location>
        <begin position="10"/>
        <end position="15"/>
    </location>
    <ligand>
        <name>substrate</name>
    </ligand>
</feature>
<dbReference type="GO" id="GO:0000166">
    <property type="term" value="F:nucleotide binding"/>
    <property type="evidence" value="ECO:0007669"/>
    <property type="project" value="UniProtKB-KW"/>
</dbReference>
<dbReference type="GO" id="GO:0009146">
    <property type="term" value="P:purine nucleoside triphosphate catabolic process"/>
    <property type="evidence" value="ECO:0007669"/>
    <property type="project" value="UniProtKB-UniRule"/>
</dbReference>
<keyword evidence="4 10" id="KW-0547">Nucleotide-binding</keyword>
<dbReference type="FunFam" id="3.90.950.10:FF:000001">
    <property type="entry name" value="dITP/XTP pyrophosphatase"/>
    <property type="match status" value="1"/>
</dbReference>
<dbReference type="PANTHER" id="PTHR11067:SF9">
    <property type="entry name" value="INOSINE TRIPHOSPHATE PYROPHOSPHATASE"/>
    <property type="match status" value="1"/>
</dbReference>
<comment type="subunit">
    <text evidence="2 10">Homodimer.</text>
</comment>
<dbReference type="GO" id="GO:0035870">
    <property type="term" value="F:dITP diphosphatase activity"/>
    <property type="evidence" value="ECO:0007669"/>
    <property type="project" value="UniProtKB-UniRule"/>
</dbReference>
<dbReference type="GO" id="GO:0017111">
    <property type="term" value="F:ribonucleoside triphosphate phosphatase activity"/>
    <property type="evidence" value="ECO:0007669"/>
    <property type="project" value="InterPro"/>
</dbReference>
<dbReference type="SUPFAM" id="SSF52972">
    <property type="entry name" value="ITPase-like"/>
    <property type="match status" value="1"/>
</dbReference>
<dbReference type="HAMAP" id="MF_01405">
    <property type="entry name" value="Non_canon_purine_NTPase"/>
    <property type="match status" value="1"/>
</dbReference>
<evidence type="ECO:0000256" key="5">
    <source>
        <dbReference type="ARBA" id="ARBA00022801"/>
    </source>
</evidence>
<accession>A0A4R9I165</accession>
<protein>
    <recommendedName>
        <fullName evidence="10">dITP/XTP pyrophosphatase</fullName>
        <ecNumber evidence="10">3.6.1.66</ecNumber>
    </recommendedName>
    <alternativeName>
        <fullName evidence="10">Non-canonical purine NTP pyrophosphatase</fullName>
    </alternativeName>
    <alternativeName>
        <fullName evidence="10">Non-standard purine NTP pyrophosphatase</fullName>
    </alternativeName>
    <alternativeName>
        <fullName evidence="10">Nucleoside-triphosphate diphosphatase</fullName>
    </alternativeName>
    <alternativeName>
        <fullName evidence="10">Nucleoside-triphosphate pyrophosphatase</fullName>
        <shortName evidence="10">NTPase</shortName>
    </alternativeName>
</protein>
<evidence type="ECO:0000256" key="6">
    <source>
        <dbReference type="ARBA" id="ARBA00022842"/>
    </source>
</evidence>